<evidence type="ECO:0000313" key="3">
    <source>
        <dbReference type="Proteomes" id="UP000799538"/>
    </source>
</evidence>
<sequence length="282" mass="31769">MVCILIKLALRVRMRCTPESLPTHALPLALHRRGDGFTPGSAITIRKNGDTSTSPSSRRAWRCTSHHDSLGCADSRRQDDAFYGPCSHHCNANHAARSRRDCCDCRGGTGYDPNRQGNGKGTVLNPPGRPLYAPGQSPPEDDLQMLRTLEIRPHKKRLKRGKKRKNQNKDRDTMREVPSGPNIYTIRKDIAYVPRRDGGAPLMVSANTKSRQHEKEKKSDKPQESGQLVRTTGGITFRPLVRRKPRPDTVERKKEPRMLKIMLSSLTCIITPMAFRLSSCLW</sequence>
<gene>
    <name evidence="2" type="ORF">BDZ85DRAFT_124479</name>
</gene>
<accession>A0A6A6GC42</accession>
<dbReference type="EMBL" id="ML992507">
    <property type="protein sequence ID" value="KAF2223247.1"/>
    <property type="molecule type" value="Genomic_DNA"/>
</dbReference>
<protein>
    <submittedName>
        <fullName evidence="2">Uncharacterized protein</fullName>
    </submittedName>
</protein>
<proteinExistence type="predicted"/>
<keyword evidence="3" id="KW-1185">Reference proteome</keyword>
<organism evidence="2 3">
    <name type="scientific">Elsinoe ampelina</name>
    <dbReference type="NCBI Taxonomy" id="302913"/>
    <lineage>
        <taxon>Eukaryota</taxon>
        <taxon>Fungi</taxon>
        <taxon>Dikarya</taxon>
        <taxon>Ascomycota</taxon>
        <taxon>Pezizomycotina</taxon>
        <taxon>Dothideomycetes</taxon>
        <taxon>Dothideomycetidae</taxon>
        <taxon>Myriangiales</taxon>
        <taxon>Elsinoaceae</taxon>
        <taxon>Elsinoe</taxon>
    </lineage>
</organism>
<name>A0A6A6GC42_9PEZI</name>
<feature type="region of interest" description="Disordered" evidence="1">
    <location>
        <begin position="109"/>
        <end position="181"/>
    </location>
</feature>
<feature type="compositionally biased region" description="Basic and acidic residues" evidence="1">
    <location>
        <begin position="211"/>
        <end position="223"/>
    </location>
</feature>
<evidence type="ECO:0000256" key="1">
    <source>
        <dbReference type="SAM" id="MobiDB-lite"/>
    </source>
</evidence>
<feature type="compositionally biased region" description="Basic residues" evidence="1">
    <location>
        <begin position="153"/>
        <end position="166"/>
    </location>
</feature>
<reference evidence="3" key="1">
    <citation type="journal article" date="2020" name="Stud. Mycol.">
        <title>101 Dothideomycetes genomes: A test case for predicting lifestyles and emergence of pathogens.</title>
        <authorList>
            <person name="Haridas S."/>
            <person name="Albert R."/>
            <person name="Binder M."/>
            <person name="Bloem J."/>
            <person name="LaButti K."/>
            <person name="Salamov A."/>
            <person name="Andreopoulos B."/>
            <person name="Baker S."/>
            <person name="Barry K."/>
            <person name="Bills G."/>
            <person name="Bluhm B."/>
            <person name="Cannon C."/>
            <person name="Castanera R."/>
            <person name="Culley D."/>
            <person name="Daum C."/>
            <person name="Ezra D."/>
            <person name="Gonzalez J."/>
            <person name="Henrissat B."/>
            <person name="Kuo A."/>
            <person name="Liang C."/>
            <person name="Lipzen A."/>
            <person name="Lutzoni F."/>
            <person name="Magnuson J."/>
            <person name="Mondo S."/>
            <person name="Nolan M."/>
            <person name="Ohm R."/>
            <person name="Pangilinan J."/>
            <person name="Park H.-J."/>
            <person name="Ramirez L."/>
            <person name="Alfaro M."/>
            <person name="Sun H."/>
            <person name="Tritt A."/>
            <person name="Yoshinaga Y."/>
            <person name="Zwiers L.-H."/>
            <person name="Turgeon B."/>
            <person name="Goodwin S."/>
            <person name="Spatafora J."/>
            <person name="Crous P."/>
            <person name="Grigoriev I."/>
        </authorList>
    </citation>
    <scope>NUCLEOTIDE SEQUENCE [LARGE SCALE GENOMIC DNA]</scope>
    <source>
        <strain evidence="3">CECT 20119</strain>
    </source>
</reference>
<dbReference type="OrthoDB" id="10392471at2759"/>
<feature type="region of interest" description="Disordered" evidence="1">
    <location>
        <begin position="39"/>
        <end position="59"/>
    </location>
</feature>
<dbReference type="Proteomes" id="UP000799538">
    <property type="component" value="Unassembled WGS sequence"/>
</dbReference>
<dbReference type="AlphaFoldDB" id="A0A6A6GC42"/>
<evidence type="ECO:0000313" key="2">
    <source>
        <dbReference type="EMBL" id="KAF2223247.1"/>
    </source>
</evidence>
<feature type="region of interest" description="Disordered" evidence="1">
    <location>
        <begin position="206"/>
        <end position="227"/>
    </location>
</feature>